<reference evidence="2 3" key="1">
    <citation type="submission" date="2016-01" db="EMBL/GenBank/DDBJ databases">
        <title>Complete genome and mega plasmid sequence of Sphingomonas panacis DCY99 elicits systemic resistance in rice to Xanthomonas oryzae.</title>
        <authorList>
            <person name="Kim Y.J."/>
            <person name="Yang D.C."/>
            <person name="Sing P."/>
        </authorList>
    </citation>
    <scope>NUCLEOTIDE SEQUENCE [LARGE SCALE GENOMIC DNA]</scope>
    <source>
        <strain evidence="2 3">DCY99</strain>
    </source>
</reference>
<dbReference type="AlphaFoldDB" id="A0A1B3Z8X8"/>
<sequence length="101" mass="11174">MKMLAAFALPLLLAAPAAPAAPAPEQQRDQQQAWRQRQQGRILPLREIEAKVLPAMRGSQYLGFDFEGDSGIYTLKFLRDGTVIWVDVDGRSGQIIGRTGH</sequence>
<feature type="chain" id="PRO_5008556179" description="PepSY domain-containing protein" evidence="1">
    <location>
        <begin position="21"/>
        <end position="101"/>
    </location>
</feature>
<keyword evidence="3" id="KW-1185">Reference proteome</keyword>
<gene>
    <name evidence="2" type="ORF">AWL63_07845</name>
</gene>
<evidence type="ECO:0000313" key="2">
    <source>
        <dbReference type="EMBL" id="AOH83887.1"/>
    </source>
</evidence>
<protein>
    <recommendedName>
        <fullName evidence="4">PepSY domain-containing protein</fullName>
    </recommendedName>
</protein>
<keyword evidence="1" id="KW-0732">Signal</keyword>
<dbReference type="Proteomes" id="UP000094256">
    <property type="component" value="Chromosome"/>
</dbReference>
<dbReference type="STRING" id="1560345.AWL63_07845"/>
<dbReference type="EMBL" id="CP014168">
    <property type="protein sequence ID" value="AOH83887.1"/>
    <property type="molecule type" value="Genomic_DNA"/>
</dbReference>
<proteinExistence type="predicted"/>
<organism evidence="2 3">
    <name type="scientific">Sphingomonas panacis</name>
    <dbReference type="NCBI Taxonomy" id="1560345"/>
    <lineage>
        <taxon>Bacteria</taxon>
        <taxon>Pseudomonadati</taxon>
        <taxon>Pseudomonadota</taxon>
        <taxon>Alphaproteobacteria</taxon>
        <taxon>Sphingomonadales</taxon>
        <taxon>Sphingomonadaceae</taxon>
        <taxon>Sphingomonas</taxon>
    </lineage>
</organism>
<name>A0A1B3Z8X8_9SPHN</name>
<dbReference type="KEGG" id="span:AWL63_07845"/>
<dbReference type="OrthoDB" id="7428944at2"/>
<evidence type="ECO:0008006" key="4">
    <source>
        <dbReference type="Google" id="ProtNLM"/>
    </source>
</evidence>
<evidence type="ECO:0000256" key="1">
    <source>
        <dbReference type="SAM" id="SignalP"/>
    </source>
</evidence>
<evidence type="ECO:0000313" key="3">
    <source>
        <dbReference type="Proteomes" id="UP000094256"/>
    </source>
</evidence>
<feature type="signal peptide" evidence="1">
    <location>
        <begin position="1"/>
        <end position="20"/>
    </location>
</feature>
<dbReference type="RefSeq" id="WP_069204454.1">
    <property type="nucleotide sequence ID" value="NZ_CP014168.1"/>
</dbReference>
<accession>A0A1B3Z8X8</accession>